<dbReference type="Gene3D" id="3.90.70.10">
    <property type="entry name" value="Cysteine proteinases"/>
    <property type="match status" value="1"/>
</dbReference>
<dbReference type="InterPro" id="IPR028889">
    <property type="entry name" value="USP"/>
</dbReference>
<dbReference type="OrthoDB" id="292964at2759"/>
<dbReference type="GO" id="GO:0005634">
    <property type="term" value="C:nucleus"/>
    <property type="evidence" value="ECO:0007669"/>
    <property type="project" value="TreeGrafter"/>
</dbReference>
<dbReference type="EnsemblProtists" id="EKX42178">
    <property type="protein sequence ID" value="EKX42178"/>
    <property type="gene ID" value="GUITHDRAFT_45430"/>
</dbReference>
<dbReference type="GeneID" id="17298903"/>
<dbReference type="HOGENOM" id="CLU_008279_5_0_1"/>
<reference evidence="2 4" key="1">
    <citation type="journal article" date="2012" name="Nature">
        <title>Algal genomes reveal evolutionary mosaicism and the fate of nucleomorphs.</title>
        <authorList>
            <consortium name="DOE Joint Genome Institute"/>
            <person name="Curtis B.A."/>
            <person name="Tanifuji G."/>
            <person name="Burki F."/>
            <person name="Gruber A."/>
            <person name="Irimia M."/>
            <person name="Maruyama S."/>
            <person name="Arias M.C."/>
            <person name="Ball S.G."/>
            <person name="Gile G.H."/>
            <person name="Hirakawa Y."/>
            <person name="Hopkins J.F."/>
            <person name="Kuo A."/>
            <person name="Rensing S.A."/>
            <person name="Schmutz J."/>
            <person name="Symeonidi A."/>
            <person name="Elias M."/>
            <person name="Eveleigh R.J."/>
            <person name="Herman E.K."/>
            <person name="Klute M.J."/>
            <person name="Nakayama T."/>
            <person name="Obornik M."/>
            <person name="Reyes-Prieto A."/>
            <person name="Armbrust E.V."/>
            <person name="Aves S.J."/>
            <person name="Beiko R.G."/>
            <person name="Coutinho P."/>
            <person name="Dacks J.B."/>
            <person name="Durnford D.G."/>
            <person name="Fast N.M."/>
            <person name="Green B.R."/>
            <person name="Grisdale C.J."/>
            <person name="Hempel F."/>
            <person name="Henrissat B."/>
            <person name="Hoppner M.P."/>
            <person name="Ishida K."/>
            <person name="Kim E."/>
            <person name="Koreny L."/>
            <person name="Kroth P.G."/>
            <person name="Liu Y."/>
            <person name="Malik S.B."/>
            <person name="Maier U.G."/>
            <person name="McRose D."/>
            <person name="Mock T."/>
            <person name="Neilson J.A."/>
            <person name="Onodera N.T."/>
            <person name="Poole A.M."/>
            <person name="Pritham E.J."/>
            <person name="Richards T.A."/>
            <person name="Rocap G."/>
            <person name="Roy S.W."/>
            <person name="Sarai C."/>
            <person name="Schaack S."/>
            <person name="Shirato S."/>
            <person name="Slamovits C.H."/>
            <person name="Spencer D.F."/>
            <person name="Suzuki S."/>
            <person name="Worden A.Z."/>
            <person name="Zauner S."/>
            <person name="Barry K."/>
            <person name="Bell C."/>
            <person name="Bharti A.K."/>
            <person name="Crow J.A."/>
            <person name="Grimwood J."/>
            <person name="Kramer R."/>
            <person name="Lindquist E."/>
            <person name="Lucas S."/>
            <person name="Salamov A."/>
            <person name="McFadden G.I."/>
            <person name="Lane C.E."/>
            <person name="Keeling P.J."/>
            <person name="Gray M.W."/>
            <person name="Grigoriev I.V."/>
            <person name="Archibald J.M."/>
        </authorList>
    </citation>
    <scope>NUCLEOTIDE SEQUENCE</scope>
    <source>
        <strain evidence="2 4">CCMP2712</strain>
    </source>
</reference>
<reference evidence="3" key="3">
    <citation type="submission" date="2016-03" db="UniProtKB">
        <authorList>
            <consortium name="EnsemblProtists"/>
        </authorList>
    </citation>
    <scope>IDENTIFICATION</scope>
</reference>
<reference evidence="4" key="2">
    <citation type="submission" date="2012-11" db="EMBL/GenBank/DDBJ databases">
        <authorList>
            <person name="Kuo A."/>
            <person name="Curtis B.A."/>
            <person name="Tanifuji G."/>
            <person name="Burki F."/>
            <person name="Gruber A."/>
            <person name="Irimia M."/>
            <person name="Maruyama S."/>
            <person name="Arias M.C."/>
            <person name="Ball S.G."/>
            <person name="Gile G.H."/>
            <person name="Hirakawa Y."/>
            <person name="Hopkins J.F."/>
            <person name="Rensing S.A."/>
            <person name="Schmutz J."/>
            <person name="Symeonidi A."/>
            <person name="Elias M."/>
            <person name="Eveleigh R.J."/>
            <person name="Herman E.K."/>
            <person name="Klute M.J."/>
            <person name="Nakayama T."/>
            <person name="Obornik M."/>
            <person name="Reyes-Prieto A."/>
            <person name="Armbrust E.V."/>
            <person name="Aves S.J."/>
            <person name="Beiko R.G."/>
            <person name="Coutinho P."/>
            <person name="Dacks J.B."/>
            <person name="Durnford D.G."/>
            <person name="Fast N.M."/>
            <person name="Green B.R."/>
            <person name="Grisdale C."/>
            <person name="Hempe F."/>
            <person name="Henrissat B."/>
            <person name="Hoppner M.P."/>
            <person name="Ishida K.-I."/>
            <person name="Kim E."/>
            <person name="Koreny L."/>
            <person name="Kroth P.G."/>
            <person name="Liu Y."/>
            <person name="Malik S.-B."/>
            <person name="Maier U.G."/>
            <person name="McRose D."/>
            <person name="Mock T."/>
            <person name="Neilson J.A."/>
            <person name="Onodera N.T."/>
            <person name="Poole A.M."/>
            <person name="Pritham E.J."/>
            <person name="Richards T.A."/>
            <person name="Rocap G."/>
            <person name="Roy S.W."/>
            <person name="Sarai C."/>
            <person name="Schaack S."/>
            <person name="Shirato S."/>
            <person name="Slamovits C.H."/>
            <person name="Spencer D.F."/>
            <person name="Suzuki S."/>
            <person name="Worden A.Z."/>
            <person name="Zauner S."/>
            <person name="Barry K."/>
            <person name="Bell C."/>
            <person name="Bharti A.K."/>
            <person name="Crow J.A."/>
            <person name="Grimwood J."/>
            <person name="Kramer R."/>
            <person name="Lindquist E."/>
            <person name="Lucas S."/>
            <person name="Salamov A."/>
            <person name="McFadden G.I."/>
            <person name="Lane C.E."/>
            <person name="Keeling P.J."/>
            <person name="Gray M.W."/>
            <person name="Grigoriev I.V."/>
            <person name="Archibald J.M."/>
        </authorList>
    </citation>
    <scope>NUCLEOTIDE SEQUENCE</scope>
    <source>
        <strain evidence="4">CCMP2712</strain>
    </source>
</reference>
<dbReference type="InterPro" id="IPR018200">
    <property type="entry name" value="USP_CS"/>
</dbReference>
<dbReference type="GO" id="GO:0016579">
    <property type="term" value="P:protein deubiquitination"/>
    <property type="evidence" value="ECO:0007669"/>
    <property type="project" value="InterPro"/>
</dbReference>
<evidence type="ECO:0000259" key="1">
    <source>
        <dbReference type="PROSITE" id="PS50235"/>
    </source>
</evidence>
<dbReference type="RefSeq" id="XP_005829158.1">
    <property type="nucleotide sequence ID" value="XM_005829101.1"/>
</dbReference>
<feature type="non-terminal residue" evidence="2">
    <location>
        <position position="149"/>
    </location>
</feature>
<dbReference type="InterPro" id="IPR038765">
    <property type="entry name" value="Papain-like_cys_pep_sf"/>
</dbReference>
<dbReference type="PROSITE" id="PS50235">
    <property type="entry name" value="USP_3"/>
    <property type="match status" value="1"/>
</dbReference>
<dbReference type="OMA" id="MWLDFVL"/>
<dbReference type="Pfam" id="PF00443">
    <property type="entry name" value="UCH"/>
    <property type="match status" value="1"/>
</dbReference>
<dbReference type="STRING" id="905079.L1J0X2"/>
<evidence type="ECO:0000313" key="2">
    <source>
        <dbReference type="EMBL" id="EKX42178.1"/>
    </source>
</evidence>
<dbReference type="AlphaFoldDB" id="L1J0X2"/>
<protein>
    <recommendedName>
        <fullName evidence="1">USP domain-containing protein</fullName>
    </recommendedName>
</protein>
<accession>L1J0X2</accession>
<organism evidence="2">
    <name type="scientific">Guillardia theta (strain CCMP2712)</name>
    <name type="common">Cryptophyte</name>
    <dbReference type="NCBI Taxonomy" id="905079"/>
    <lineage>
        <taxon>Eukaryota</taxon>
        <taxon>Cryptophyceae</taxon>
        <taxon>Pyrenomonadales</taxon>
        <taxon>Geminigeraceae</taxon>
        <taxon>Guillardia</taxon>
    </lineage>
</organism>
<dbReference type="EMBL" id="JH993018">
    <property type="protein sequence ID" value="EKX42178.1"/>
    <property type="molecule type" value="Genomic_DNA"/>
</dbReference>
<dbReference type="InterPro" id="IPR001394">
    <property type="entry name" value="Peptidase_C19_UCH"/>
</dbReference>
<evidence type="ECO:0000313" key="3">
    <source>
        <dbReference type="EnsemblProtists" id="EKX42178"/>
    </source>
</evidence>
<dbReference type="CDD" id="cd02257">
    <property type="entry name" value="Peptidase_C19"/>
    <property type="match status" value="1"/>
</dbReference>
<name>L1J0X2_GUITC</name>
<dbReference type="GO" id="GO:0005829">
    <property type="term" value="C:cytosol"/>
    <property type="evidence" value="ECO:0007669"/>
    <property type="project" value="TreeGrafter"/>
</dbReference>
<feature type="non-terminal residue" evidence="2">
    <location>
        <position position="1"/>
    </location>
</feature>
<dbReference type="SUPFAM" id="SSF54001">
    <property type="entry name" value="Cysteine proteinases"/>
    <property type="match status" value="1"/>
</dbReference>
<dbReference type="eggNOG" id="KOG1865">
    <property type="taxonomic scope" value="Eukaryota"/>
</dbReference>
<dbReference type="KEGG" id="gtt:GUITHDRAFT_45430"/>
<evidence type="ECO:0000313" key="4">
    <source>
        <dbReference type="Proteomes" id="UP000011087"/>
    </source>
</evidence>
<dbReference type="InterPro" id="IPR050164">
    <property type="entry name" value="Peptidase_C19"/>
</dbReference>
<sequence length="149" mass="16923">VQCPSCKHTSSTIEPTVYLSLDLSPPGVVSLEDALEDFCRVETLDAENKWECEKCKKKELPRILIVHLKRFSYNAQGSRKKIQKQISFPKLFDLAKFVDNSDPSSPRPRNTLYSLYAVISHEGQSLTNGHYISYCKSSAGWMEFDDDSV</sequence>
<dbReference type="PaxDb" id="55529-EKX42178"/>
<proteinExistence type="predicted"/>
<dbReference type="GO" id="GO:0004843">
    <property type="term" value="F:cysteine-type deubiquitinase activity"/>
    <property type="evidence" value="ECO:0007669"/>
    <property type="project" value="InterPro"/>
</dbReference>
<dbReference type="PANTHER" id="PTHR24006">
    <property type="entry name" value="UBIQUITIN CARBOXYL-TERMINAL HYDROLASE"/>
    <property type="match status" value="1"/>
</dbReference>
<feature type="domain" description="USP" evidence="1">
    <location>
        <begin position="1"/>
        <end position="149"/>
    </location>
</feature>
<dbReference type="PROSITE" id="PS00973">
    <property type="entry name" value="USP_2"/>
    <property type="match status" value="1"/>
</dbReference>
<dbReference type="Proteomes" id="UP000011087">
    <property type="component" value="Unassembled WGS sequence"/>
</dbReference>
<keyword evidence="4" id="KW-1185">Reference proteome</keyword>
<gene>
    <name evidence="2" type="ORF">GUITHDRAFT_45430</name>
</gene>